<evidence type="ECO:0000313" key="10">
    <source>
        <dbReference type="Proteomes" id="UP001409585"/>
    </source>
</evidence>
<dbReference type="Gene3D" id="1.10.760.10">
    <property type="entry name" value="Cytochrome c-like domain"/>
    <property type="match status" value="1"/>
</dbReference>
<dbReference type="GO" id="GO:0046872">
    <property type="term" value="F:metal ion binding"/>
    <property type="evidence" value="ECO:0007669"/>
    <property type="project" value="UniProtKB-KW"/>
</dbReference>
<dbReference type="AlphaFoldDB" id="A0AAV3U1R4"/>
<keyword evidence="7" id="KW-0732">Signal</keyword>
<dbReference type="InterPro" id="IPR036909">
    <property type="entry name" value="Cyt_c-like_dom_sf"/>
</dbReference>
<dbReference type="Proteomes" id="UP001409585">
    <property type="component" value="Unassembled WGS sequence"/>
</dbReference>
<name>A0AAV3U1R4_9ALTE</name>
<evidence type="ECO:0000313" key="9">
    <source>
        <dbReference type="EMBL" id="GAA4941589.1"/>
    </source>
</evidence>
<feature type="signal peptide" evidence="7">
    <location>
        <begin position="1"/>
        <end position="21"/>
    </location>
</feature>
<dbReference type="InterPro" id="IPR050597">
    <property type="entry name" value="Cytochrome_c_Oxidase_Subunit"/>
</dbReference>
<dbReference type="PANTHER" id="PTHR33751:SF9">
    <property type="entry name" value="CYTOCHROME C4"/>
    <property type="match status" value="1"/>
</dbReference>
<dbReference type="PANTHER" id="PTHR33751">
    <property type="entry name" value="CBB3-TYPE CYTOCHROME C OXIDASE SUBUNIT FIXP"/>
    <property type="match status" value="1"/>
</dbReference>
<feature type="chain" id="PRO_5043360289" evidence="7">
    <location>
        <begin position="22"/>
        <end position="104"/>
    </location>
</feature>
<dbReference type="GO" id="GO:0009055">
    <property type="term" value="F:electron transfer activity"/>
    <property type="evidence" value="ECO:0007669"/>
    <property type="project" value="InterPro"/>
</dbReference>
<evidence type="ECO:0000256" key="1">
    <source>
        <dbReference type="ARBA" id="ARBA00022448"/>
    </source>
</evidence>
<sequence length="104" mass="10587">MKKLAFSALIGALAFSANSFAAGDAATGKTKAAICAACHGIDGVAISALYPNLKGQNAPYLEGAIKAYRDGQRTGGMAAQMAPMAQGLSDQDIADLAAYFESLK</sequence>
<dbReference type="GO" id="GO:0020037">
    <property type="term" value="F:heme binding"/>
    <property type="evidence" value="ECO:0007669"/>
    <property type="project" value="InterPro"/>
</dbReference>
<proteinExistence type="predicted"/>
<evidence type="ECO:0000256" key="4">
    <source>
        <dbReference type="ARBA" id="ARBA00022982"/>
    </source>
</evidence>
<keyword evidence="1" id="KW-0813">Transport</keyword>
<evidence type="ECO:0000256" key="6">
    <source>
        <dbReference type="PROSITE-ProRule" id="PRU00433"/>
    </source>
</evidence>
<evidence type="ECO:0000256" key="2">
    <source>
        <dbReference type="ARBA" id="ARBA00022617"/>
    </source>
</evidence>
<keyword evidence="10" id="KW-1185">Reference proteome</keyword>
<evidence type="ECO:0000259" key="8">
    <source>
        <dbReference type="PROSITE" id="PS51007"/>
    </source>
</evidence>
<dbReference type="RefSeq" id="WP_345421043.1">
    <property type="nucleotide sequence ID" value="NZ_AP031496.1"/>
</dbReference>
<keyword evidence="2 6" id="KW-0349">Heme</keyword>
<evidence type="ECO:0000256" key="5">
    <source>
        <dbReference type="ARBA" id="ARBA00023004"/>
    </source>
</evidence>
<keyword evidence="4" id="KW-0249">Electron transport</keyword>
<dbReference type="PROSITE" id="PS51007">
    <property type="entry name" value="CYTC"/>
    <property type="match status" value="1"/>
</dbReference>
<organism evidence="9 10">
    <name type="scientific">Halioxenophilus aromaticivorans</name>
    <dbReference type="NCBI Taxonomy" id="1306992"/>
    <lineage>
        <taxon>Bacteria</taxon>
        <taxon>Pseudomonadati</taxon>
        <taxon>Pseudomonadota</taxon>
        <taxon>Gammaproteobacteria</taxon>
        <taxon>Alteromonadales</taxon>
        <taxon>Alteromonadaceae</taxon>
        <taxon>Halioxenophilus</taxon>
    </lineage>
</organism>
<protein>
    <submittedName>
        <fullName evidence="9">C-type cytochrome</fullName>
    </submittedName>
</protein>
<evidence type="ECO:0000256" key="3">
    <source>
        <dbReference type="ARBA" id="ARBA00022723"/>
    </source>
</evidence>
<evidence type="ECO:0000256" key="7">
    <source>
        <dbReference type="SAM" id="SignalP"/>
    </source>
</evidence>
<keyword evidence="5 6" id="KW-0408">Iron</keyword>
<dbReference type="EMBL" id="BAABLX010000012">
    <property type="protein sequence ID" value="GAA4941589.1"/>
    <property type="molecule type" value="Genomic_DNA"/>
</dbReference>
<dbReference type="SUPFAM" id="SSF46626">
    <property type="entry name" value="Cytochrome c"/>
    <property type="match status" value="1"/>
</dbReference>
<keyword evidence="3 6" id="KW-0479">Metal-binding</keyword>
<feature type="domain" description="Cytochrome c" evidence="8">
    <location>
        <begin position="23"/>
        <end position="104"/>
    </location>
</feature>
<dbReference type="InterPro" id="IPR009056">
    <property type="entry name" value="Cyt_c-like_dom"/>
</dbReference>
<accession>A0AAV3U1R4</accession>
<comment type="caution">
    <text evidence="9">The sequence shown here is derived from an EMBL/GenBank/DDBJ whole genome shotgun (WGS) entry which is preliminary data.</text>
</comment>
<dbReference type="Pfam" id="PF00034">
    <property type="entry name" value="Cytochrom_C"/>
    <property type="match status" value="1"/>
</dbReference>
<reference evidence="10" key="1">
    <citation type="journal article" date="2019" name="Int. J. Syst. Evol. Microbiol.">
        <title>The Global Catalogue of Microorganisms (GCM) 10K type strain sequencing project: providing services to taxonomists for standard genome sequencing and annotation.</title>
        <authorList>
            <consortium name="The Broad Institute Genomics Platform"/>
            <consortium name="The Broad Institute Genome Sequencing Center for Infectious Disease"/>
            <person name="Wu L."/>
            <person name="Ma J."/>
        </authorList>
    </citation>
    <scope>NUCLEOTIDE SEQUENCE [LARGE SCALE GENOMIC DNA]</scope>
    <source>
        <strain evidence="10">JCM 19134</strain>
    </source>
</reference>
<gene>
    <name evidence="9" type="ORF">GCM10025791_20080</name>
</gene>